<feature type="domain" description="Signal transduction histidine kinase internal region" evidence="2">
    <location>
        <begin position="257"/>
        <end position="335"/>
    </location>
</feature>
<dbReference type="InterPro" id="IPR010559">
    <property type="entry name" value="Sig_transdc_His_kin_internal"/>
</dbReference>
<dbReference type="InterPro" id="IPR050640">
    <property type="entry name" value="Bact_2-comp_sensor_kinase"/>
</dbReference>
<reference evidence="3 4" key="1">
    <citation type="submission" date="2019-02" db="EMBL/GenBank/DDBJ databases">
        <authorList>
            <person name="Goldberg S.R."/>
            <person name="Haltli B.A."/>
            <person name="Correa H."/>
            <person name="Russell K.G."/>
        </authorList>
    </citation>
    <scope>NUCLEOTIDE SEQUENCE [LARGE SCALE GENOMIC DNA]</scope>
    <source>
        <strain evidence="3 4">JCM 16186</strain>
    </source>
</reference>
<keyword evidence="1" id="KW-1133">Transmembrane helix</keyword>
<keyword evidence="1" id="KW-0472">Membrane</keyword>
<feature type="transmembrane region" description="Helical" evidence="1">
    <location>
        <begin position="72"/>
        <end position="93"/>
    </location>
</feature>
<sequence length="445" mass="51023">MKKINYKTIGIHLIAWLTYGFIIFNLISSFRGDYNHSLWFDLRILTLHALAFYLNVYFLLPKLMEKNRYMAYSFSIVLVLIFIYFVRQLFGFFEPGDRMASIMSFSKHPFPIEQSIPSISLSDSVAMGKTEPLVMGRAMRAIPAVPFPIEQSILIDDSVERSILSISLSDSVAMGKADSPVMGRAMRTIPAMPGQLFPVLSEDVAFARAGFHFSPPLLMDILSSIAILFISTTYWVTKQAQKRDQMEMALKSENLDTELKLLKSQINPHFLFNALNNIYSLSYRNQKMAPDMVMKLSEMLRYVLYETNESKVTLDKEIAYINNYIDFQRLKTDNKANINIHIDIHNPELLIEPMLLIPFIENSFKHSNIDHPDGWVSIKLTTFGKASLLFEVSNSKPVTEFTKDNTVGIGLENVKKRLRLLYPEKHDLTVEENQDSFTVKLIVIL</sequence>
<dbReference type="Pfam" id="PF06580">
    <property type="entry name" value="His_kinase"/>
    <property type="match status" value="1"/>
</dbReference>
<proteinExistence type="predicted"/>
<evidence type="ECO:0000313" key="4">
    <source>
        <dbReference type="Proteomes" id="UP000798808"/>
    </source>
</evidence>
<dbReference type="EMBL" id="SMLW01000585">
    <property type="protein sequence ID" value="MTI26525.1"/>
    <property type="molecule type" value="Genomic_DNA"/>
</dbReference>
<dbReference type="RefSeq" id="WP_155173539.1">
    <property type="nucleotide sequence ID" value="NZ_BAAAFL010000012.1"/>
</dbReference>
<protein>
    <recommendedName>
        <fullName evidence="2">Signal transduction histidine kinase internal region domain-containing protein</fullName>
    </recommendedName>
</protein>
<dbReference type="PANTHER" id="PTHR34220:SF7">
    <property type="entry name" value="SENSOR HISTIDINE KINASE YPDA"/>
    <property type="match status" value="1"/>
</dbReference>
<evidence type="ECO:0000256" key="1">
    <source>
        <dbReference type="SAM" id="Phobius"/>
    </source>
</evidence>
<organism evidence="3 4">
    <name type="scientific">Fulvivirga kasyanovii</name>
    <dbReference type="NCBI Taxonomy" id="396812"/>
    <lineage>
        <taxon>Bacteria</taxon>
        <taxon>Pseudomonadati</taxon>
        <taxon>Bacteroidota</taxon>
        <taxon>Cytophagia</taxon>
        <taxon>Cytophagales</taxon>
        <taxon>Fulvivirgaceae</taxon>
        <taxon>Fulvivirga</taxon>
    </lineage>
</organism>
<evidence type="ECO:0000313" key="3">
    <source>
        <dbReference type="EMBL" id="MTI26525.1"/>
    </source>
</evidence>
<gene>
    <name evidence="3" type="ORF">E1163_16325</name>
</gene>
<keyword evidence="4" id="KW-1185">Reference proteome</keyword>
<dbReference type="PANTHER" id="PTHR34220">
    <property type="entry name" value="SENSOR HISTIDINE KINASE YPDA"/>
    <property type="match status" value="1"/>
</dbReference>
<evidence type="ECO:0000259" key="2">
    <source>
        <dbReference type="Pfam" id="PF06580"/>
    </source>
</evidence>
<keyword evidence="1" id="KW-0812">Transmembrane</keyword>
<dbReference type="Gene3D" id="3.30.565.10">
    <property type="entry name" value="Histidine kinase-like ATPase, C-terminal domain"/>
    <property type="match status" value="1"/>
</dbReference>
<feature type="transmembrane region" description="Helical" evidence="1">
    <location>
        <begin position="9"/>
        <end position="30"/>
    </location>
</feature>
<dbReference type="InterPro" id="IPR036890">
    <property type="entry name" value="HATPase_C_sf"/>
</dbReference>
<feature type="transmembrane region" description="Helical" evidence="1">
    <location>
        <begin position="42"/>
        <end position="60"/>
    </location>
</feature>
<comment type="caution">
    <text evidence="3">The sequence shown here is derived from an EMBL/GenBank/DDBJ whole genome shotgun (WGS) entry which is preliminary data.</text>
</comment>
<dbReference type="Proteomes" id="UP000798808">
    <property type="component" value="Unassembled WGS sequence"/>
</dbReference>
<accession>A0ABW9RU02</accession>
<name>A0ABW9RU02_9BACT</name>